<reference evidence="1 2" key="1">
    <citation type="submission" date="2016-10" db="EMBL/GenBank/DDBJ databases">
        <authorList>
            <person name="Varghese N."/>
            <person name="Submissions S."/>
        </authorList>
    </citation>
    <scope>NUCLEOTIDE SEQUENCE [LARGE SCALE GENOMIC DNA]</scope>
    <source>
        <strain evidence="1 2">CGMCC 1.7071</strain>
    </source>
</reference>
<organism evidence="1 2">
    <name type="scientific">Rhizobium tibeticum</name>
    <dbReference type="NCBI Taxonomy" id="501024"/>
    <lineage>
        <taxon>Bacteria</taxon>
        <taxon>Pseudomonadati</taxon>
        <taxon>Pseudomonadota</taxon>
        <taxon>Alphaproteobacteria</taxon>
        <taxon>Hyphomicrobiales</taxon>
        <taxon>Rhizobiaceae</taxon>
        <taxon>Rhizobium/Agrobacterium group</taxon>
        <taxon>Rhizobium</taxon>
    </lineage>
</organism>
<accession>A0ABY1AYW1</accession>
<comment type="caution">
    <text evidence="1">The sequence shown here is derived from an EMBL/GenBank/DDBJ whole genome shotgun (WGS) entry which is preliminary data.</text>
</comment>
<protein>
    <submittedName>
        <fullName evidence="1">Uncharacterized protein</fullName>
    </submittedName>
</protein>
<sequence>MTFVVRAQVEGRSLTNEEVRGIGVLFLIAG</sequence>
<evidence type="ECO:0000313" key="2">
    <source>
        <dbReference type="Proteomes" id="UP000198939"/>
    </source>
</evidence>
<dbReference type="EMBL" id="FOCV01000104">
    <property type="protein sequence ID" value="SEP35265.1"/>
    <property type="molecule type" value="Genomic_DNA"/>
</dbReference>
<name>A0ABY1AYW1_9HYPH</name>
<proteinExistence type="predicted"/>
<gene>
    <name evidence="1" type="ORF">SAMN05216228_11046</name>
</gene>
<keyword evidence="2" id="KW-1185">Reference proteome</keyword>
<feature type="non-terminal residue" evidence="1">
    <location>
        <position position="30"/>
    </location>
</feature>
<evidence type="ECO:0000313" key="1">
    <source>
        <dbReference type="EMBL" id="SEP35265.1"/>
    </source>
</evidence>
<dbReference type="Proteomes" id="UP000198939">
    <property type="component" value="Unassembled WGS sequence"/>
</dbReference>